<dbReference type="SUPFAM" id="SSF50386">
    <property type="entry name" value="STI-like"/>
    <property type="match status" value="1"/>
</dbReference>
<reference evidence="3" key="1">
    <citation type="submission" date="2025-08" db="UniProtKB">
        <authorList>
            <consortium name="RefSeq"/>
        </authorList>
    </citation>
    <scope>IDENTIFICATION</scope>
</reference>
<dbReference type="SMART" id="SM00452">
    <property type="entry name" value="STI"/>
    <property type="match status" value="1"/>
</dbReference>
<dbReference type="FunCoup" id="A0A6I9R0J6">
    <property type="interactions" value="1629"/>
</dbReference>
<feature type="signal peptide" evidence="1">
    <location>
        <begin position="1"/>
        <end position="30"/>
    </location>
</feature>
<dbReference type="InParanoid" id="A0A6I9R0J6"/>
<evidence type="ECO:0000256" key="1">
    <source>
        <dbReference type="SAM" id="SignalP"/>
    </source>
</evidence>
<feature type="chain" id="PRO_5026885836" evidence="1">
    <location>
        <begin position="31"/>
        <end position="207"/>
    </location>
</feature>
<evidence type="ECO:0000313" key="3">
    <source>
        <dbReference type="RefSeq" id="XP_010918417.2"/>
    </source>
</evidence>
<dbReference type="PANTHER" id="PTHR33107">
    <property type="entry name" value="KUNITZ TRYPSIN INHIBITOR 2"/>
    <property type="match status" value="1"/>
</dbReference>
<gene>
    <name evidence="3" type="primary">LOC105042796</name>
</gene>
<dbReference type="InterPro" id="IPR011065">
    <property type="entry name" value="Kunitz_inhibitor_STI-like_sf"/>
</dbReference>
<dbReference type="CDD" id="cd23375">
    <property type="entry name" value="beta-trefoil_STI_VvMLP-like"/>
    <property type="match status" value="1"/>
</dbReference>
<dbReference type="PANTHER" id="PTHR33107:SF5">
    <property type="entry name" value="KUNITZ TRYPSIN INHIBITOR 5"/>
    <property type="match status" value="1"/>
</dbReference>
<keyword evidence="1" id="KW-0732">Signal</keyword>
<dbReference type="Pfam" id="PF00197">
    <property type="entry name" value="Kunitz_legume"/>
    <property type="match status" value="1"/>
</dbReference>
<dbReference type="GO" id="GO:0004866">
    <property type="term" value="F:endopeptidase inhibitor activity"/>
    <property type="evidence" value="ECO:0007669"/>
    <property type="project" value="InterPro"/>
</dbReference>
<dbReference type="PRINTS" id="PR00291">
    <property type="entry name" value="KUNITZINHBTR"/>
</dbReference>
<name>A0A6I9R0J6_ELAGV</name>
<dbReference type="OrthoDB" id="1918435at2759"/>
<dbReference type="Proteomes" id="UP000504607">
    <property type="component" value="Chromosome 4"/>
</dbReference>
<organism evidence="2 3">
    <name type="scientific">Elaeis guineensis var. tenera</name>
    <name type="common">Oil palm</name>
    <dbReference type="NCBI Taxonomy" id="51953"/>
    <lineage>
        <taxon>Eukaryota</taxon>
        <taxon>Viridiplantae</taxon>
        <taxon>Streptophyta</taxon>
        <taxon>Embryophyta</taxon>
        <taxon>Tracheophyta</taxon>
        <taxon>Spermatophyta</taxon>
        <taxon>Magnoliopsida</taxon>
        <taxon>Liliopsida</taxon>
        <taxon>Arecaceae</taxon>
        <taxon>Arecoideae</taxon>
        <taxon>Cocoseae</taxon>
        <taxon>Elaeidinae</taxon>
        <taxon>Elaeis</taxon>
    </lineage>
</organism>
<dbReference type="RefSeq" id="XP_010918417.2">
    <property type="nucleotide sequence ID" value="XM_010920115.3"/>
</dbReference>
<keyword evidence="2" id="KW-1185">Reference proteome</keyword>
<protein>
    <submittedName>
        <fullName evidence="3">Miraculin</fullName>
    </submittedName>
</protein>
<dbReference type="PROSITE" id="PS00283">
    <property type="entry name" value="SOYBEAN_KUNITZ"/>
    <property type="match status" value="1"/>
</dbReference>
<dbReference type="AlphaFoldDB" id="A0A6I9R0J6"/>
<dbReference type="Gene3D" id="2.80.10.50">
    <property type="match status" value="1"/>
</dbReference>
<proteinExistence type="predicted"/>
<accession>A0A6I9R0J6</accession>
<evidence type="ECO:0000313" key="2">
    <source>
        <dbReference type="Proteomes" id="UP000504607"/>
    </source>
</evidence>
<sequence length="207" mass="22378">MPNTITSTMKLISLLSAFFLLSSLTTLAAGEVVLDTDGNELRRGVEYYIYPGITDVAGGLTLASRNHSCPLDVTLAISPTNNGLPVTFLPADPEEDTINTSTDLNIVFSAFTICLQSTAWKLDFDNTTRRFYVTTGGVTGNPGRETLDNWFKIQSASGRSGYNLVFCPSVCNICRPVCGSLGVVREDGRLRLGISSDAPLPVEFRRA</sequence>
<dbReference type="KEGG" id="egu:105042796"/>
<dbReference type="InterPro" id="IPR002160">
    <property type="entry name" value="Prot_inh_Kunz-lg"/>
</dbReference>